<dbReference type="PROSITE" id="PS51387">
    <property type="entry name" value="FAD_PCMH"/>
    <property type="match status" value="1"/>
</dbReference>
<reference evidence="3" key="1">
    <citation type="submission" date="2019-02" db="EMBL/GenBank/DDBJ databases">
        <authorList>
            <person name="Li S.-H."/>
        </authorList>
    </citation>
    <scope>NUCLEOTIDE SEQUENCE</scope>
    <source>
        <strain evidence="3">IMCC11814</strain>
    </source>
</reference>
<evidence type="ECO:0000256" key="1">
    <source>
        <dbReference type="ARBA" id="ARBA00022827"/>
    </source>
</evidence>
<dbReference type="InterPro" id="IPR006094">
    <property type="entry name" value="Oxid_FAD_bind_N"/>
</dbReference>
<dbReference type="InterPro" id="IPR016169">
    <property type="entry name" value="FAD-bd_PCMH_sub2"/>
</dbReference>
<accession>A0ABT3T6W5</accession>
<dbReference type="InterPro" id="IPR036318">
    <property type="entry name" value="FAD-bd_PCMH-like_sf"/>
</dbReference>
<dbReference type="Proteomes" id="UP001143304">
    <property type="component" value="Unassembled WGS sequence"/>
</dbReference>
<organism evidence="3 4">
    <name type="scientific">Candidatus Marimicrobium litorale</name>
    <dbReference type="NCBI Taxonomy" id="2518991"/>
    <lineage>
        <taxon>Bacteria</taxon>
        <taxon>Pseudomonadati</taxon>
        <taxon>Pseudomonadota</taxon>
        <taxon>Gammaproteobacteria</taxon>
        <taxon>Cellvibrionales</taxon>
        <taxon>Halieaceae</taxon>
        <taxon>Marimicrobium</taxon>
    </lineage>
</organism>
<evidence type="ECO:0000259" key="2">
    <source>
        <dbReference type="PROSITE" id="PS51387"/>
    </source>
</evidence>
<sequence>MTNGLLRQSRFTTFDGTLSLVTDHQRPDRYSHLESLEYDRPRIARGGGYAYSASSFGADSLVQEMTCFNRFLKFDPETLVLTVEAGVRLIDIMTWAIPRHMHLPVLPGYPLVTVGGCVAADVHGKNPFKDGTFADWVKGLTLYHPQKGYQVCSAMKSPELFGMTCGGFGMTGIITEVTLQLAKLPAPALAVTGASLHSLQEASRTLLSCEADIAYSWHDACPGPGFGKGIMYTGHWAQQEKGAADSLSFTPMTAKSRATLPFSVWNGITARMANKALLLQNDIAGASRATDILKASFPFATNPYFHKLFGKRGLRETQFLVSEANIERCLDGLKQLINATGAPTMMISLKRFRGAQQSLSMTGTGILVALDCFRNARTESFMEALDAQILEFDAQPNLSKDSRLPGSIAKQTLPGLVKFEQTLHRYDKDRLMRSELSDRLGLQ</sequence>
<keyword evidence="1" id="KW-0285">Flavoprotein</keyword>
<keyword evidence="1" id="KW-0274">FAD</keyword>
<feature type="domain" description="FAD-binding PCMH-type" evidence="2">
    <location>
        <begin position="14"/>
        <end position="184"/>
    </location>
</feature>
<dbReference type="Pfam" id="PF01565">
    <property type="entry name" value="FAD_binding_4"/>
    <property type="match status" value="1"/>
</dbReference>
<comment type="caution">
    <text evidence="3">The sequence shown here is derived from an EMBL/GenBank/DDBJ whole genome shotgun (WGS) entry which is preliminary data.</text>
</comment>
<protein>
    <submittedName>
        <fullName evidence="3">FAD-binding oxidoreductase</fullName>
    </submittedName>
</protein>
<dbReference type="RefSeq" id="WP_279249501.1">
    <property type="nucleotide sequence ID" value="NZ_SHNO01000001.1"/>
</dbReference>
<keyword evidence="4" id="KW-1185">Reference proteome</keyword>
<gene>
    <name evidence="3" type="ORF">EYC82_10560</name>
</gene>
<dbReference type="InterPro" id="IPR016166">
    <property type="entry name" value="FAD-bd_PCMH"/>
</dbReference>
<dbReference type="InterPro" id="IPR010031">
    <property type="entry name" value="FAD_lactone_oxidase-like"/>
</dbReference>
<dbReference type="SUPFAM" id="SSF56176">
    <property type="entry name" value="FAD-binding/transporter-associated domain-like"/>
    <property type="match status" value="1"/>
</dbReference>
<proteinExistence type="predicted"/>
<name>A0ABT3T6W5_9GAMM</name>
<dbReference type="PANTHER" id="PTHR43762">
    <property type="entry name" value="L-GULONOLACTONE OXIDASE"/>
    <property type="match status" value="1"/>
</dbReference>
<dbReference type="EMBL" id="SHNO01000001">
    <property type="protein sequence ID" value="MCX2977794.1"/>
    <property type="molecule type" value="Genomic_DNA"/>
</dbReference>
<dbReference type="Gene3D" id="3.30.465.10">
    <property type="match status" value="1"/>
</dbReference>
<dbReference type="PANTHER" id="PTHR43762:SF7">
    <property type="entry name" value="FAD-BINDING PCMH-TYPE DOMAIN-CONTAINING PROTEIN"/>
    <property type="match status" value="1"/>
</dbReference>
<evidence type="ECO:0000313" key="3">
    <source>
        <dbReference type="EMBL" id="MCX2977794.1"/>
    </source>
</evidence>
<evidence type="ECO:0000313" key="4">
    <source>
        <dbReference type="Proteomes" id="UP001143304"/>
    </source>
</evidence>